<evidence type="ECO:0000256" key="5">
    <source>
        <dbReference type="ARBA" id="ARBA00023002"/>
    </source>
</evidence>
<dbReference type="RefSeq" id="WP_073226284.1">
    <property type="nucleotide sequence ID" value="NZ_FQUQ01000001.1"/>
</dbReference>
<dbReference type="AlphaFoldDB" id="A0A1M4TJR3"/>
<keyword evidence="8" id="KW-1185">Reference proteome</keyword>
<sequence>MNTNQINSAAQDNSPLENLDEWEHDVLNRYPDPAEINKEKKEEEFRNYEETVKDGVREFYRLNHTYQTYDFVIQKKADYLKFDKKEMPIWKAFDFLNELVDDSDPDTDLDQMQHLLQTSEAIRNDGHPDWMVLVGLIHDMGKVLCLFGEPQWAVVGDTFPVGCAYSDKIVFPEFFSQNPDFSNKAYQSKLGVYTQNCGLDQVHMSWGHDEYVYHMMKDHLPEPGLYMLRYHSFYAQHREQAYDHLMNEKDHEMFKWVNLFNPYDLYSKNPNQKSWEELKPYYQALVSKYLPVTLKF</sequence>
<evidence type="ECO:0000256" key="2">
    <source>
        <dbReference type="ARBA" id="ARBA00004496"/>
    </source>
</evidence>
<dbReference type="GO" id="GO:0005506">
    <property type="term" value="F:iron ion binding"/>
    <property type="evidence" value="ECO:0007669"/>
    <property type="project" value="InterPro"/>
</dbReference>
<comment type="cofactor">
    <cofactor evidence="1">
        <name>Fe cation</name>
        <dbReference type="ChEBI" id="CHEBI:24875"/>
    </cofactor>
</comment>
<keyword evidence="5" id="KW-0560">Oxidoreductase</keyword>
<evidence type="ECO:0000256" key="6">
    <source>
        <dbReference type="ARBA" id="ARBA00023004"/>
    </source>
</evidence>
<keyword evidence="3" id="KW-0963">Cytoplasm</keyword>
<gene>
    <name evidence="7" type="ORF">SAMN04488522_101214</name>
</gene>
<proteinExistence type="predicted"/>
<accession>A0A1M4TJR3</accession>
<evidence type="ECO:0000256" key="3">
    <source>
        <dbReference type="ARBA" id="ARBA00022490"/>
    </source>
</evidence>
<dbReference type="Proteomes" id="UP000184287">
    <property type="component" value="Unassembled WGS sequence"/>
</dbReference>
<dbReference type="STRING" id="288992.SAMN04488522_101214"/>
<evidence type="ECO:0000313" key="7">
    <source>
        <dbReference type="EMBL" id="SHE44527.1"/>
    </source>
</evidence>
<organism evidence="7 8">
    <name type="scientific">Pedobacter caeni</name>
    <dbReference type="NCBI Taxonomy" id="288992"/>
    <lineage>
        <taxon>Bacteria</taxon>
        <taxon>Pseudomonadati</taxon>
        <taxon>Bacteroidota</taxon>
        <taxon>Sphingobacteriia</taxon>
        <taxon>Sphingobacteriales</taxon>
        <taxon>Sphingobacteriaceae</taxon>
        <taxon>Pedobacter</taxon>
    </lineage>
</organism>
<comment type="subcellular location">
    <subcellularLocation>
        <location evidence="2">Cytoplasm</location>
    </subcellularLocation>
</comment>
<dbReference type="GO" id="GO:0005737">
    <property type="term" value="C:cytoplasm"/>
    <property type="evidence" value="ECO:0007669"/>
    <property type="project" value="UniProtKB-SubCell"/>
</dbReference>
<dbReference type="SUPFAM" id="SSF109604">
    <property type="entry name" value="HD-domain/PDEase-like"/>
    <property type="match status" value="1"/>
</dbReference>
<dbReference type="InterPro" id="IPR007828">
    <property type="entry name" value="Inositol_oxygenase"/>
</dbReference>
<dbReference type="GO" id="GO:0050113">
    <property type="term" value="F:inositol oxygenase activity"/>
    <property type="evidence" value="ECO:0007669"/>
    <property type="project" value="InterPro"/>
</dbReference>
<evidence type="ECO:0000256" key="4">
    <source>
        <dbReference type="ARBA" id="ARBA00022723"/>
    </source>
</evidence>
<dbReference type="PANTHER" id="PTHR12588">
    <property type="entry name" value="MYOINOSITOL OXYGENASE"/>
    <property type="match status" value="1"/>
</dbReference>
<evidence type="ECO:0000313" key="8">
    <source>
        <dbReference type="Proteomes" id="UP000184287"/>
    </source>
</evidence>
<dbReference type="GO" id="GO:0019310">
    <property type="term" value="P:inositol catabolic process"/>
    <property type="evidence" value="ECO:0007669"/>
    <property type="project" value="InterPro"/>
</dbReference>
<dbReference type="EMBL" id="FQUQ01000001">
    <property type="protein sequence ID" value="SHE44527.1"/>
    <property type="molecule type" value="Genomic_DNA"/>
</dbReference>
<dbReference type="Pfam" id="PF05153">
    <property type="entry name" value="MIOX"/>
    <property type="match status" value="1"/>
</dbReference>
<keyword evidence="6" id="KW-0408">Iron</keyword>
<dbReference type="OrthoDB" id="1410477at2"/>
<dbReference type="Gene3D" id="1.10.3210.10">
    <property type="entry name" value="Hypothetical protein af1432"/>
    <property type="match status" value="1"/>
</dbReference>
<protein>
    <submittedName>
        <fullName evidence="7">Inositol oxygenase</fullName>
    </submittedName>
</protein>
<dbReference type="PANTHER" id="PTHR12588:SF0">
    <property type="entry name" value="INOSITOL OXYGENASE"/>
    <property type="match status" value="1"/>
</dbReference>
<reference evidence="8" key="1">
    <citation type="submission" date="2016-11" db="EMBL/GenBank/DDBJ databases">
        <authorList>
            <person name="Varghese N."/>
            <person name="Submissions S."/>
        </authorList>
    </citation>
    <scope>NUCLEOTIDE SEQUENCE [LARGE SCALE GENOMIC DNA]</scope>
    <source>
        <strain evidence="8">DSM 16990</strain>
    </source>
</reference>
<evidence type="ECO:0000256" key="1">
    <source>
        <dbReference type="ARBA" id="ARBA00001962"/>
    </source>
</evidence>
<name>A0A1M4TJR3_9SPHI</name>
<keyword evidence="4" id="KW-0479">Metal-binding</keyword>